<evidence type="ECO:0000313" key="6">
    <source>
        <dbReference type="EMBL" id="MBP2002407.1"/>
    </source>
</evidence>
<feature type="domain" description="UspA" evidence="4">
    <location>
        <begin position="642"/>
        <end position="796"/>
    </location>
</feature>
<dbReference type="InterPro" id="IPR014729">
    <property type="entry name" value="Rossmann-like_a/b/a_fold"/>
</dbReference>
<dbReference type="SUPFAM" id="SSF52402">
    <property type="entry name" value="Adenine nucleotide alpha hydrolases-like"/>
    <property type="match status" value="2"/>
</dbReference>
<dbReference type="Gene3D" id="3.40.50.300">
    <property type="entry name" value="P-loop containing nucleotide triphosphate hydrolases"/>
    <property type="match status" value="2"/>
</dbReference>
<accession>A0ABS4JL15</accession>
<keyword evidence="3" id="KW-0902">Two-component regulatory system</keyword>
<dbReference type="RefSeq" id="WP_209865381.1">
    <property type="nucleotide sequence ID" value="NZ_JAGGLD010000008.1"/>
</dbReference>
<feature type="domain" description="Signal transduction histidine kinase osmosensitive K+ channel sensor N-terminal" evidence="5">
    <location>
        <begin position="21"/>
        <end position="223"/>
    </location>
</feature>
<sequence length="798" mass="90819">MDAFRRKTPEEILESITKLHRGKLKILIGPFSGSGKTYHMLREGQMLKQQGIDVVICAVSTLRRPETVKQLGDLERIPSIHWWVGEDEWKDLNLEAILERNPEVLLVDGLAHVNRPDAQYRTRLEDIKVLLTAGISVITTVNVYELSGYTEIARKLTGIKVKHTVPADTLELADEVRLMDVTPETILNRLAEGHVHIQDASVLKRGNLSVLRELALRLVAEDVNESLEEHREQQGLSGPSGAAERILVTTQYHWNGSIYVRRGQQIAKRLNGELLVVTFQQIGRPMPAEAVAFKRSLKKLVDKIGGHFEELPIRNRRRLPAALIRYAAEKNVTRIILGHTQQSKWQQWSQGSIVENLLQLSRQCDLFFVADRTKIEGERVLPAKMIKDPLPQNFHRLTEQEVESQVGSIRRGTFKVYIGAAPGVGKTYMMLREGNDLLGKSIDVRIGLLETHNRRETMEQVGELHTIPRQQISYQDSILEEMDLDAILQAQPEVVLVDELAHTNVVGSRNKKRFEDVMELLNAGISVISTMNVQHLESLNDAVEQITGIRVRETVPDRVLKWADEVQLIDVSPESLQQRMREGKIYANSKIQQALNHFFKMGNLIALRELALREIADDVDERLESQERNTSLRGPWRRREVIFVCVELTPHAAKLIRRGFRTAHRLKADWYVCWVDTEGLSSNMFYTESEVSESSFSAKGKYPRGRVEHNGMPCHSAEHTLQEIKRLTEQLGGTFLLRAASHQRHIANELTAAADEVQATQLVMGFSSKNLLHRLWQHSVVRVVLRSSRHRDVLIVAQ</sequence>
<dbReference type="InterPro" id="IPR006016">
    <property type="entry name" value="UspA"/>
</dbReference>
<evidence type="ECO:0000256" key="1">
    <source>
        <dbReference type="ARBA" id="ARBA00022679"/>
    </source>
</evidence>
<dbReference type="Gene3D" id="3.40.50.620">
    <property type="entry name" value="HUPs"/>
    <property type="match status" value="2"/>
</dbReference>
<dbReference type="InterPro" id="IPR003852">
    <property type="entry name" value="Sig_transdc_His_kinase_KdpD_N"/>
</dbReference>
<keyword evidence="7" id="KW-1185">Reference proteome</keyword>
<dbReference type="PANTHER" id="PTHR45569">
    <property type="entry name" value="SENSOR PROTEIN KDPD"/>
    <property type="match status" value="1"/>
</dbReference>
<keyword evidence="1 6" id="KW-0808">Transferase</keyword>
<keyword evidence="2 6" id="KW-0418">Kinase</keyword>
<dbReference type="GO" id="GO:0004673">
    <property type="term" value="F:protein histidine kinase activity"/>
    <property type="evidence" value="ECO:0007669"/>
    <property type="project" value="UniProtKB-EC"/>
</dbReference>
<protein>
    <submittedName>
        <fullName evidence="6">Two-component system sensor histidine kinase KdpD</fullName>
        <ecNumber evidence="6">2.7.13.3</ecNumber>
    </submittedName>
</protein>
<dbReference type="Proteomes" id="UP001519288">
    <property type="component" value="Unassembled WGS sequence"/>
</dbReference>
<evidence type="ECO:0000256" key="2">
    <source>
        <dbReference type="ARBA" id="ARBA00022777"/>
    </source>
</evidence>
<dbReference type="Pfam" id="PF02702">
    <property type="entry name" value="KdpD"/>
    <property type="match status" value="2"/>
</dbReference>
<evidence type="ECO:0000313" key="7">
    <source>
        <dbReference type="Proteomes" id="UP001519288"/>
    </source>
</evidence>
<dbReference type="PANTHER" id="PTHR45569:SF1">
    <property type="entry name" value="SENSOR PROTEIN KDPD"/>
    <property type="match status" value="1"/>
</dbReference>
<reference evidence="6 7" key="1">
    <citation type="submission" date="2021-03" db="EMBL/GenBank/DDBJ databases">
        <title>Genomic Encyclopedia of Type Strains, Phase IV (KMG-IV): sequencing the most valuable type-strain genomes for metagenomic binning, comparative biology and taxonomic classification.</title>
        <authorList>
            <person name="Goeker M."/>
        </authorList>
    </citation>
    <scope>NUCLEOTIDE SEQUENCE [LARGE SCALE GENOMIC DNA]</scope>
    <source>
        <strain evidence="6 7">DSM 26806</strain>
    </source>
</reference>
<organism evidence="6 7">
    <name type="scientific">Paenibacillus shirakamiensis</name>
    <dbReference type="NCBI Taxonomy" id="1265935"/>
    <lineage>
        <taxon>Bacteria</taxon>
        <taxon>Bacillati</taxon>
        <taxon>Bacillota</taxon>
        <taxon>Bacilli</taxon>
        <taxon>Bacillales</taxon>
        <taxon>Paenibacillaceae</taxon>
        <taxon>Paenibacillus</taxon>
    </lineage>
</organism>
<name>A0ABS4JL15_9BACL</name>
<dbReference type="EC" id="2.7.13.3" evidence="6"/>
<dbReference type="Pfam" id="PF00582">
    <property type="entry name" value="Usp"/>
    <property type="match status" value="1"/>
</dbReference>
<gene>
    <name evidence="6" type="ORF">J2Z69_003480</name>
</gene>
<proteinExistence type="predicted"/>
<evidence type="ECO:0000259" key="5">
    <source>
        <dbReference type="Pfam" id="PF02702"/>
    </source>
</evidence>
<evidence type="ECO:0000259" key="4">
    <source>
        <dbReference type="Pfam" id="PF00582"/>
    </source>
</evidence>
<dbReference type="EMBL" id="JAGGLD010000008">
    <property type="protein sequence ID" value="MBP2002407.1"/>
    <property type="molecule type" value="Genomic_DNA"/>
</dbReference>
<dbReference type="InterPro" id="IPR027417">
    <property type="entry name" value="P-loop_NTPase"/>
</dbReference>
<evidence type="ECO:0000256" key="3">
    <source>
        <dbReference type="ARBA" id="ARBA00023012"/>
    </source>
</evidence>
<feature type="domain" description="Signal transduction histidine kinase osmosensitive K+ channel sensor N-terminal" evidence="5">
    <location>
        <begin position="410"/>
        <end position="619"/>
    </location>
</feature>
<dbReference type="InterPro" id="IPR052023">
    <property type="entry name" value="Histidine_kinase_KdpD"/>
</dbReference>
<dbReference type="SUPFAM" id="SSF52540">
    <property type="entry name" value="P-loop containing nucleoside triphosphate hydrolases"/>
    <property type="match status" value="1"/>
</dbReference>
<comment type="caution">
    <text evidence="6">The sequence shown here is derived from an EMBL/GenBank/DDBJ whole genome shotgun (WGS) entry which is preliminary data.</text>
</comment>